<organism evidence="3 4">
    <name type="scientific">Pseudomonas putida</name>
    <name type="common">Arthrobacter siderocapsulatus</name>
    <dbReference type="NCBI Taxonomy" id="303"/>
    <lineage>
        <taxon>Bacteria</taxon>
        <taxon>Pseudomonadati</taxon>
        <taxon>Pseudomonadota</taxon>
        <taxon>Gammaproteobacteria</taxon>
        <taxon>Pseudomonadales</taxon>
        <taxon>Pseudomonadaceae</taxon>
        <taxon>Pseudomonas</taxon>
    </lineage>
</organism>
<dbReference type="EMBL" id="JACGDG010000006">
    <property type="protein sequence ID" value="MBA6115655.1"/>
    <property type="molecule type" value="Genomic_DNA"/>
</dbReference>
<evidence type="ECO:0000313" key="4">
    <source>
        <dbReference type="Proteomes" id="UP000553948"/>
    </source>
</evidence>
<comment type="caution">
    <text evidence="3">The sequence shown here is derived from an EMBL/GenBank/DDBJ whole genome shotgun (WGS) entry which is preliminary data.</text>
</comment>
<reference evidence="3 4" key="1">
    <citation type="submission" date="2020-07" db="EMBL/GenBank/DDBJ databases">
        <title>Diversity of carbapenemase encoding genes among Pseudomonas putida group clinical isolates in a tertiary Brazilian hospital.</title>
        <authorList>
            <person name="Alberto-Lei F."/>
            <person name="Nodari C.S."/>
            <person name="Streling A.P."/>
            <person name="Paulino J.T."/>
            <person name="Bessa-Neto F.O."/>
            <person name="Cayo R."/>
            <person name="Gales A.C."/>
        </authorList>
    </citation>
    <scope>NUCLEOTIDE SEQUENCE [LARGE SCALE GENOMIC DNA]</scope>
    <source>
        <strain evidence="3 4">12464</strain>
    </source>
</reference>
<dbReference type="SUPFAM" id="SSF51735">
    <property type="entry name" value="NAD(P)-binding Rossmann-fold domains"/>
    <property type="match status" value="1"/>
</dbReference>
<dbReference type="FunFam" id="3.40.50.720:FF:000084">
    <property type="entry name" value="Short-chain dehydrogenase reductase"/>
    <property type="match status" value="1"/>
</dbReference>
<gene>
    <name evidence="3" type="ORF">H4C47_07925</name>
</gene>
<name>A0A7W2KZK0_PSEPU</name>
<dbReference type="CDD" id="cd05233">
    <property type="entry name" value="SDR_c"/>
    <property type="match status" value="1"/>
</dbReference>
<proteinExistence type="inferred from homology"/>
<dbReference type="PRINTS" id="PR00081">
    <property type="entry name" value="GDHRDH"/>
</dbReference>
<comment type="similarity">
    <text evidence="1">Belongs to the short-chain dehydrogenases/reductases (SDR) family.</text>
</comment>
<sequence length="262" mass="26522">MSNKTATPLLNTRLQGQVVLVTGAGSGIGHAAALAFSRSGATVALAGRRTAPLETVAQQITAAGGHAEVFSVDLADADAPAHLVGAVVARFGRLDAAFNNAGTAPYAPLEQVTAEDFDSVFATNVRSVLLLIKHEVAAIRAGGRGGAIVNTSSIAASGGMAGMSIYSASKGAVDAMIATLALEVGADGIRINNIRPGVTRTPILAQVPEQALAAYAAHAALKRVGEPDDIADVAVWLCTDQARFITGQSLTVDGGFNIAGLR</sequence>
<evidence type="ECO:0000259" key="2">
    <source>
        <dbReference type="SMART" id="SM00822"/>
    </source>
</evidence>
<dbReference type="PRINTS" id="PR00080">
    <property type="entry name" value="SDRFAMILY"/>
</dbReference>
<dbReference type="AlphaFoldDB" id="A0A7W2KZK0"/>
<dbReference type="RefSeq" id="WP_176513462.1">
    <property type="nucleotide sequence ID" value="NZ_CP060529.1"/>
</dbReference>
<dbReference type="Proteomes" id="UP000553948">
    <property type="component" value="Unassembled WGS sequence"/>
</dbReference>
<dbReference type="Gene3D" id="3.40.50.720">
    <property type="entry name" value="NAD(P)-binding Rossmann-like Domain"/>
    <property type="match status" value="1"/>
</dbReference>
<dbReference type="SMART" id="SM00822">
    <property type="entry name" value="PKS_KR"/>
    <property type="match status" value="1"/>
</dbReference>
<dbReference type="InterPro" id="IPR020904">
    <property type="entry name" value="Sc_DH/Rdtase_CS"/>
</dbReference>
<dbReference type="InterPro" id="IPR057326">
    <property type="entry name" value="KR_dom"/>
</dbReference>
<dbReference type="InterPro" id="IPR002347">
    <property type="entry name" value="SDR_fam"/>
</dbReference>
<protein>
    <submittedName>
        <fullName evidence="3">SDR family oxidoreductase</fullName>
    </submittedName>
</protein>
<dbReference type="PROSITE" id="PS00061">
    <property type="entry name" value="ADH_SHORT"/>
    <property type="match status" value="1"/>
</dbReference>
<dbReference type="InterPro" id="IPR036291">
    <property type="entry name" value="NAD(P)-bd_dom_sf"/>
</dbReference>
<evidence type="ECO:0000313" key="3">
    <source>
        <dbReference type="EMBL" id="MBA6115655.1"/>
    </source>
</evidence>
<dbReference type="Pfam" id="PF13561">
    <property type="entry name" value="adh_short_C2"/>
    <property type="match status" value="1"/>
</dbReference>
<accession>A0A7W2KZK0</accession>
<dbReference type="NCBIfam" id="NF005559">
    <property type="entry name" value="PRK07231.1"/>
    <property type="match status" value="1"/>
</dbReference>
<feature type="domain" description="Ketoreductase" evidence="2">
    <location>
        <begin position="17"/>
        <end position="197"/>
    </location>
</feature>
<dbReference type="PANTHER" id="PTHR43975">
    <property type="entry name" value="ZGC:101858"/>
    <property type="match status" value="1"/>
</dbReference>
<dbReference type="PANTHER" id="PTHR43975:SF2">
    <property type="entry name" value="EG:BACR7A4.14 PROTEIN-RELATED"/>
    <property type="match status" value="1"/>
</dbReference>
<evidence type="ECO:0000256" key="1">
    <source>
        <dbReference type="ARBA" id="ARBA00006484"/>
    </source>
</evidence>